<gene>
    <name evidence="1" type="ORF">S03H2_08622</name>
</gene>
<dbReference type="SUPFAM" id="SSF75005">
    <property type="entry name" value="Arabinanase/levansucrase/invertase"/>
    <property type="match status" value="1"/>
</dbReference>
<comment type="caution">
    <text evidence="1">The sequence shown here is derived from an EMBL/GenBank/DDBJ whole genome shotgun (WGS) entry which is preliminary data.</text>
</comment>
<reference evidence="1" key="1">
    <citation type="journal article" date="2014" name="Front. Microbiol.">
        <title>High frequency of phylogenetically diverse reductive dehalogenase-homologous genes in deep subseafloor sedimentary metagenomes.</title>
        <authorList>
            <person name="Kawai M."/>
            <person name="Futagami T."/>
            <person name="Toyoda A."/>
            <person name="Takaki Y."/>
            <person name="Nishi S."/>
            <person name="Hori S."/>
            <person name="Arai W."/>
            <person name="Tsubouchi T."/>
            <person name="Morono Y."/>
            <person name="Uchiyama I."/>
            <person name="Ito T."/>
            <person name="Fujiyama A."/>
            <person name="Inagaki F."/>
            <person name="Takami H."/>
        </authorList>
    </citation>
    <scope>NUCLEOTIDE SEQUENCE</scope>
    <source>
        <strain evidence="1">Expedition CK06-06</strain>
    </source>
</reference>
<dbReference type="EMBL" id="BARU01004221">
    <property type="protein sequence ID" value="GAH19013.1"/>
    <property type="molecule type" value="Genomic_DNA"/>
</dbReference>
<evidence type="ECO:0008006" key="2">
    <source>
        <dbReference type="Google" id="ProtNLM"/>
    </source>
</evidence>
<accession>X1FE58</accession>
<feature type="non-terminal residue" evidence="1">
    <location>
        <position position="78"/>
    </location>
</feature>
<organism evidence="1">
    <name type="scientific">marine sediment metagenome</name>
    <dbReference type="NCBI Taxonomy" id="412755"/>
    <lineage>
        <taxon>unclassified sequences</taxon>
        <taxon>metagenomes</taxon>
        <taxon>ecological metagenomes</taxon>
    </lineage>
</organism>
<evidence type="ECO:0000313" key="1">
    <source>
        <dbReference type="EMBL" id="GAH19013.1"/>
    </source>
</evidence>
<proteinExistence type="predicted"/>
<protein>
    <recommendedName>
        <fullName evidence="2">Glycosidase</fullName>
    </recommendedName>
</protein>
<dbReference type="Gene3D" id="2.115.10.20">
    <property type="entry name" value="Glycosyl hydrolase domain, family 43"/>
    <property type="match status" value="1"/>
</dbReference>
<dbReference type="InterPro" id="IPR023296">
    <property type="entry name" value="Glyco_hydro_beta-prop_sf"/>
</dbReference>
<dbReference type="AlphaFoldDB" id="X1FE58"/>
<name>X1FE58_9ZZZZ</name>
<sequence>MEELFMRDERNPLITAVDLPYQANTVFNAGAADLGDEVLLLLRVESCSGRSHLIVARSTDGVTGWEIEDRALLHAKQA</sequence>